<feature type="domain" description="Gfo/Idh/MocA-like oxidoreductase N-terminal" evidence="1">
    <location>
        <begin position="4"/>
        <end position="120"/>
    </location>
</feature>
<dbReference type="Gene3D" id="3.40.50.720">
    <property type="entry name" value="NAD(P)-binding Rossmann-like Domain"/>
    <property type="match status" value="1"/>
</dbReference>
<dbReference type="SUPFAM" id="SSF51735">
    <property type="entry name" value="NAD(P)-binding Rossmann-fold domains"/>
    <property type="match status" value="1"/>
</dbReference>
<dbReference type="AlphaFoldDB" id="A0A7D5H4H8"/>
<dbReference type="InterPro" id="IPR051450">
    <property type="entry name" value="Gfo/Idh/MocA_Oxidoreductases"/>
</dbReference>
<keyword evidence="4" id="KW-1185">Reference proteome</keyword>
<dbReference type="RefSeq" id="WP_176571226.1">
    <property type="nucleotide sequence ID" value="NZ_CP056030.1"/>
</dbReference>
<sequence>MPLLRIAVAGAGMIGRSHLEQIHASPDCQLAAIVDPSAAARELADRYQVPLYPSLEALFAAERPDGIILATPNPLHVPQALACLAAEVPALVEKPLAHSLEDGERLYAASLASNTPLLVGHHRAHSPILEQARRLVGEGVLGNLVAVMGSALFFKPDEYFAAGPWRTVAGGGPILLNLIHEIGNLRSLCGEIVEVQAMASSNTRGFEVEDTAAVLLRFASGALGTFMLSDTAASPRSWEQTSEENKSYCHYDDEDCYVITGTFGQLSVPTMRLKRFGQAEDRSWWKPFDCEQLAQDRDDPLARQLAHFCQVIRGQAQPLVSVRDGLQNLRVVEAIAQACQTRERVVIPQ</sequence>
<dbReference type="InterPro" id="IPR036291">
    <property type="entry name" value="NAD(P)-bd_dom_sf"/>
</dbReference>
<dbReference type="Pfam" id="PF22725">
    <property type="entry name" value="GFO_IDH_MocA_C3"/>
    <property type="match status" value="1"/>
</dbReference>
<dbReference type="SUPFAM" id="SSF55347">
    <property type="entry name" value="Glyceraldehyde-3-phosphate dehydrogenase-like, C-terminal domain"/>
    <property type="match status" value="1"/>
</dbReference>
<evidence type="ECO:0000259" key="2">
    <source>
        <dbReference type="Pfam" id="PF22725"/>
    </source>
</evidence>
<evidence type="ECO:0000313" key="3">
    <source>
        <dbReference type="EMBL" id="QKZ05362.1"/>
    </source>
</evidence>
<dbReference type="InterPro" id="IPR055170">
    <property type="entry name" value="GFO_IDH_MocA-like_dom"/>
</dbReference>
<accession>A0A7D5H4H8</accession>
<dbReference type="PANTHER" id="PTHR43377">
    <property type="entry name" value="BILIVERDIN REDUCTASE A"/>
    <property type="match status" value="1"/>
</dbReference>
<dbReference type="PANTHER" id="PTHR43377:SF8">
    <property type="entry name" value="BLR3664 PROTEIN"/>
    <property type="match status" value="1"/>
</dbReference>
<dbReference type="KEGG" id="pez:HWQ56_16810"/>
<organism evidence="3 4">
    <name type="scientific">Pseudomonas eucalypticola</name>
    <dbReference type="NCBI Taxonomy" id="2599595"/>
    <lineage>
        <taxon>Bacteria</taxon>
        <taxon>Pseudomonadati</taxon>
        <taxon>Pseudomonadota</taxon>
        <taxon>Gammaproteobacteria</taxon>
        <taxon>Pseudomonadales</taxon>
        <taxon>Pseudomonadaceae</taxon>
        <taxon>Pseudomonas</taxon>
    </lineage>
</organism>
<name>A0A7D5H4H8_9PSED</name>
<dbReference type="Pfam" id="PF01408">
    <property type="entry name" value="GFO_IDH_MocA"/>
    <property type="match status" value="1"/>
</dbReference>
<gene>
    <name evidence="3" type="ORF">HWQ56_16810</name>
</gene>
<evidence type="ECO:0000259" key="1">
    <source>
        <dbReference type="Pfam" id="PF01408"/>
    </source>
</evidence>
<dbReference type="GO" id="GO:0000166">
    <property type="term" value="F:nucleotide binding"/>
    <property type="evidence" value="ECO:0007669"/>
    <property type="project" value="InterPro"/>
</dbReference>
<feature type="domain" description="GFO/IDH/MocA-like oxidoreductase" evidence="2">
    <location>
        <begin position="130"/>
        <end position="264"/>
    </location>
</feature>
<reference evidence="3 4" key="1">
    <citation type="submission" date="2020-06" db="EMBL/GenBank/DDBJ databases">
        <title>Pseudomonas eucalypticola sp. nov., an endophyte of Eucalyptus dunnii leaves with biocontrol ability of eucalyptus leaf blight.</title>
        <authorList>
            <person name="Liu Y."/>
            <person name="Song Z."/>
            <person name="Zeng H."/>
            <person name="Lu M."/>
            <person name="Wang X."/>
            <person name="Lian X."/>
            <person name="Zhang Q."/>
        </authorList>
    </citation>
    <scope>NUCLEOTIDE SEQUENCE [LARGE SCALE GENOMIC DNA]</scope>
    <source>
        <strain evidence="3 4">NP-1</strain>
    </source>
</reference>
<dbReference type="InterPro" id="IPR000683">
    <property type="entry name" value="Gfo/Idh/MocA-like_OxRdtase_N"/>
</dbReference>
<proteinExistence type="predicted"/>
<evidence type="ECO:0000313" key="4">
    <source>
        <dbReference type="Proteomes" id="UP000509568"/>
    </source>
</evidence>
<dbReference type="Gene3D" id="3.30.360.10">
    <property type="entry name" value="Dihydrodipicolinate Reductase, domain 2"/>
    <property type="match status" value="1"/>
</dbReference>
<dbReference type="EMBL" id="CP056030">
    <property type="protein sequence ID" value="QKZ05362.1"/>
    <property type="molecule type" value="Genomic_DNA"/>
</dbReference>
<protein>
    <submittedName>
        <fullName evidence="3">Gfo/Idh/MocA family oxidoreductase</fullName>
    </submittedName>
</protein>
<dbReference type="Proteomes" id="UP000509568">
    <property type="component" value="Chromosome"/>
</dbReference>